<proteinExistence type="predicted"/>
<dbReference type="InParanoid" id="F9XQE5"/>
<accession>F9XQE5</accession>
<feature type="signal peptide" evidence="1">
    <location>
        <begin position="1"/>
        <end position="28"/>
    </location>
</feature>
<keyword evidence="3" id="KW-1185">Reference proteome</keyword>
<evidence type="ECO:0000256" key="1">
    <source>
        <dbReference type="SAM" id="SignalP"/>
    </source>
</evidence>
<keyword evidence="1" id="KW-0732">Signal</keyword>
<evidence type="ECO:0008006" key="4">
    <source>
        <dbReference type="Google" id="ProtNLM"/>
    </source>
</evidence>
<name>F9XQE5_ZYMTI</name>
<dbReference type="RefSeq" id="XP_003847694.1">
    <property type="nucleotide sequence ID" value="XM_003847646.1"/>
</dbReference>
<reference evidence="2 3" key="1">
    <citation type="journal article" date="2011" name="PLoS Genet.">
        <title>Finished genome of the fungal wheat pathogen Mycosphaerella graminicola reveals dispensome structure, chromosome plasticity, and stealth pathogenesis.</title>
        <authorList>
            <person name="Goodwin S.B."/>
            <person name="Ben M'barek S."/>
            <person name="Dhillon B."/>
            <person name="Wittenberg A.H.J."/>
            <person name="Crane C.F."/>
            <person name="Hane J.K."/>
            <person name="Foster A.J."/>
            <person name="Van der Lee T.A.J."/>
            <person name="Grimwood J."/>
            <person name="Aerts A."/>
            <person name="Antoniw J."/>
            <person name="Bailey A."/>
            <person name="Bluhm B."/>
            <person name="Bowler J."/>
            <person name="Bristow J."/>
            <person name="van der Burgt A."/>
            <person name="Canto-Canche B."/>
            <person name="Churchill A.C.L."/>
            <person name="Conde-Ferraez L."/>
            <person name="Cools H.J."/>
            <person name="Coutinho P.M."/>
            <person name="Csukai M."/>
            <person name="Dehal P."/>
            <person name="De Wit P."/>
            <person name="Donzelli B."/>
            <person name="van de Geest H.C."/>
            <person name="van Ham R.C.H.J."/>
            <person name="Hammond-Kosack K.E."/>
            <person name="Henrissat B."/>
            <person name="Kilian A."/>
            <person name="Kobayashi A.K."/>
            <person name="Koopmann E."/>
            <person name="Kourmpetis Y."/>
            <person name="Kuzniar A."/>
            <person name="Lindquist E."/>
            <person name="Lombard V."/>
            <person name="Maliepaard C."/>
            <person name="Martins N."/>
            <person name="Mehrabi R."/>
            <person name="Nap J.P.H."/>
            <person name="Ponomarenko A."/>
            <person name="Rudd J.J."/>
            <person name="Salamov A."/>
            <person name="Schmutz J."/>
            <person name="Schouten H.J."/>
            <person name="Shapiro H."/>
            <person name="Stergiopoulos I."/>
            <person name="Torriani S.F.F."/>
            <person name="Tu H."/>
            <person name="de Vries R.P."/>
            <person name="Waalwijk C."/>
            <person name="Ware S.B."/>
            <person name="Wiebenga A."/>
            <person name="Zwiers L.-H."/>
            <person name="Oliver R.P."/>
            <person name="Grigoriev I.V."/>
            <person name="Kema G.H.J."/>
        </authorList>
    </citation>
    <scope>NUCLEOTIDE SEQUENCE [LARGE SCALE GENOMIC DNA]</scope>
    <source>
        <strain evidence="3">CBS 115943 / IPO323</strain>
    </source>
</reference>
<dbReference type="Proteomes" id="UP000008062">
    <property type="component" value="Chromosome 13"/>
</dbReference>
<dbReference type="EMBL" id="CM001208">
    <property type="protein sequence ID" value="EGP82670.1"/>
    <property type="molecule type" value="Genomic_DNA"/>
</dbReference>
<feature type="chain" id="PRO_5003395610" description="Secreted protein" evidence="1">
    <location>
        <begin position="29"/>
        <end position="137"/>
    </location>
</feature>
<dbReference type="HOGENOM" id="CLU_1866720_0_0_1"/>
<evidence type="ECO:0000313" key="3">
    <source>
        <dbReference type="Proteomes" id="UP000008062"/>
    </source>
</evidence>
<sequence length="137" mass="14797">MHLSLHATMKTSALILAITALYSSGVLADHQEPLDASAYVCIRNNKVMGEDGCYKRNGVDRITHCHNAGNGHYHYSECRTICCVVASRSGEEFIDVTQHCTGVGGVLTSYNDLPGNKKYHCPLVNTCVPDNTGAPCP</sequence>
<organism evidence="2 3">
    <name type="scientific">Zymoseptoria tritici (strain CBS 115943 / IPO323)</name>
    <name type="common">Speckled leaf blotch fungus</name>
    <name type="synonym">Septoria tritici</name>
    <dbReference type="NCBI Taxonomy" id="336722"/>
    <lineage>
        <taxon>Eukaryota</taxon>
        <taxon>Fungi</taxon>
        <taxon>Dikarya</taxon>
        <taxon>Ascomycota</taxon>
        <taxon>Pezizomycotina</taxon>
        <taxon>Dothideomycetes</taxon>
        <taxon>Dothideomycetidae</taxon>
        <taxon>Mycosphaerellales</taxon>
        <taxon>Mycosphaerellaceae</taxon>
        <taxon>Zymoseptoria</taxon>
    </lineage>
</organism>
<gene>
    <name evidence="2" type="ORF">MYCGRDRAFT_97500</name>
</gene>
<protein>
    <recommendedName>
        <fullName evidence="4">Secreted protein</fullName>
    </recommendedName>
</protein>
<dbReference type="KEGG" id="ztr:MYCGRDRAFT_97500"/>
<evidence type="ECO:0000313" key="2">
    <source>
        <dbReference type="EMBL" id="EGP82670.1"/>
    </source>
</evidence>
<dbReference type="GeneID" id="13401055"/>
<dbReference type="AlphaFoldDB" id="F9XQE5"/>